<keyword evidence="2" id="KW-1185">Reference proteome</keyword>
<dbReference type="Proteomes" id="UP000516117">
    <property type="component" value="Chromosome"/>
</dbReference>
<dbReference type="PANTHER" id="PTHR39327">
    <property type="match status" value="1"/>
</dbReference>
<dbReference type="Gene3D" id="3.10.620.30">
    <property type="match status" value="1"/>
</dbReference>
<dbReference type="InterPro" id="IPR010319">
    <property type="entry name" value="Transglutaminase-like_Cys_pept"/>
</dbReference>
<proteinExistence type="predicted"/>
<evidence type="ECO:0000313" key="1">
    <source>
        <dbReference type="EMBL" id="QNP54819.1"/>
    </source>
</evidence>
<organism evidence="1 2">
    <name type="scientific">Tessaracoccus defluvii</name>
    <dbReference type="NCBI Taxonomy" id="1285901"/>
    <lineage>
        <taxon>Bacteria</taxon>
        <taxon>Bacillati</taxon>
        <taxon>Actinomycetota</taxon>
        <taxon>Actinomycetes</taxon>
        <taxon>Propionibacteriales</taxon>
        <taxon>Propionibacteriaceae</taxon>
        <taxon>Tessaracoccus</taxon>
    </lineage>
</organism>
<sequence length="169" mass="18262">MTEGHTVDVDRAAQALSQISEEHGYSSFAEMSSVLAFAQTTSYQSDEDTRGQPEFWQYPVETLYDRTGDCEDSTILTAALLRRLGHGVVILLMPDHAAIGVAAPPGIQGDFVTWNGTRYFYAETTAEGWRIGDMPARYTSADAEVVPIPARSAELGGGLFDGDGDHGGR</sequence>
<dbReference type="EMBL" id="CP060789">
    <property type="protein sequence ID" value="QNP54819.1"/>
    <property type="molecule type" value="Genomic_DNA"/>
</dbReference>
<reference evidence="1 2" key="1">
    <citation type="submission" date="2020-08" db="EMBL/GenBank/DDBJ databases">
        <title>Genome sequence of Tessaracoccus defluvii JCM 17540T.</title>
        <authorList>
            <person name="Hyun D.-W."/>
            <person name="Bae J.-W."/>
        </authorList>
    </citation>
    <scope>NUCLEOTIDE SEQUENCE [LARGE SCALE GENOMIC DNA]</scope>
    <source>
        <strain evidence="1 2">JCM 17540</strain>
    </source>
</reference>
<protein>
    <recommendedName>
        <fullName evidence="3">Transglutaminase domain-containing protein</fullName>
    </recommendedName>
</protein>
<dbReference type="RefSeq" id="WP_187719955.1">
    <property type="nucleotide sequence ID" value="NZ_CP060789.1"/>
</dbReference>
<evidence type="ECO:0008006" key="3">
    <source>
        <dbReference type="Google" id="ProtNLM"/>
    </source>
</evidence>
<dbReference type="KEGG" id="tdf:H9L22_10955"/>
<evidence type="ECO:0000313" key="2">
    <source>
        <dbReference type="Proteomes" id="UP000516117"/>
    </source>
</evidence>
<dbReference type="PANTHER" id="PTHR39327:SF1">
    <property type="entry name" value="BLR5470 PROTEIN"/>
    <property type="match status" value="1"/>
</dbReference>
<dbReference type="AlphaFoldDB" id="A0A7H0H2Q3"/>
<name>A0A7H0H2Q3_9ACTN</name>
<gene>
    <name evidence="1" type="ORF">H9L22_10955</name>
</gene>
<accession>A0A7H0H2Q3</accession>